<gene>
    <name evidence="1" type="ORF">MEUPH1_LOCUS13437</name>
</gene>
<evidence type="ECO:0000313" key="2">
    <source>
        <dbReference type="Proteomes" id="UP001160148"/>
    </source>
</evidence>
<dbReference type="AlphaFoldDB" id="A0AAV0WP65"/>
<comment type="caution">
    <text evidence="1">The sequence shown here is derived from an EMBL/GenBank/DDBJ whole genome shotgun (WGS) entry which is preliminary data.</text>
</comment>
<evidence type="ECO:0008006" key="3">
    <source>
        <dbReference type="Google" id="ProtNLM"/>
    </source>
</evidence>
<organism evidence="1 2">
    <name type="scientific">Macrosiphum euphorbiae</name>
    <name type="common">potato aphid</name>
    <dbReference type="NCBI Taxonomy" id="13131"/>
    <lineage>
        <taxon>Eukaryota</taxon>
        <taxon>Metazoa</taxon>
        <taxon>Ecdysozoa</taxon>
        <taxon>Arthropoda</taxon>
        <taxon>Hexapoda</taxon>
        <taxon>Insecta</taxon>
        <taxon>Pterygota</taxon>
        <taxon>Neoptera</taxon>
        <taxon>Paraneoptera</taxon>
        <taxon>Hemiptera</taxon>
        <taxon>Sternorrhyncha</taxon>
        <taxon>Aphidomorpha</taxon>
        <taxon>Aphidoidea</taxon>
        <taxon>Aphididae</taxon>
        <taxon>Macrosiphini</taxon>
        <taxon>Macrosiphum</taxon>
    </lineage>
</organism>
<sequence>MDKRNLLVVAIQKVGDIIFSSSSEESDDDSQILELAVCVTDRKEVPRMQNYVETVIPLFDDGQFKSHFRMLPSTFEFILQMIAPKLTRHKPGYPTIPPKKQFLIAILKMATPDSYRSICEKFDVSRSSALKAVRRVTHSLANLAPHFIIWPDTDRTSVVKNGFSSTNSFPGVIGALMELI</sequence>
<reference evidence="1 2" key="1">
    <citation type="submission" date="2023-01" db="EMBL/GenBank/DDBJ databases">
        <authorList>
            <person name="Whitehead M."/>
        </authorList>
    </citation>
    <scope>NUCLEOTIDE SEQUENCE [LARGE SCALE GENOMIC DNA]</scope>
</reference>
<dbReference type="Proteomes" id="UP001160148">
    <property type="component" value="Unassembled WGS sequence"/>
</dbReference>
<accession>A0AAV0WP65</accession>
<protein>
    <recommendedName>
        <fullName evidence="3">Nuclease HARBI1</fullName>
    </recommendedName>
</protein>
<dbReference type="EMBL" id="CARXXK010000002">
    <property type="protein sequence ID" value="CAI6357855.1"/>
    <property type="molecule type" value="Genomic_DNA"/>
</dbReference>
<proteinExistence type="predicted"/>
<keyword evidence="2" id="KW-1185">Reference proteome</keyword>
<evidence type="ECO:0000313" key="1">
    <source>
        <dbReference type="EMBL" id="CAI6357855.1"/>
    </source>
</evidence>
<name>A0AAV0WP65_9HEMI</name>